<dbReference type="EMBL" id="VZCB01000079">
    <property type="protein sequence ID" value="MQN81286.1"/>
    <property type="molecule type" value="Genomic_DNA"/>
</dbReference>
<dbReference type="EMBL" id="VZCW01000382">
    <property type="protein sequence ID" value="MQN14104.1"/>
    <property type="molecule type" value="Genomic_DNA"/>
</dbReference>
<protein>
    <submittedName>
        <fullName evidence="3">Uncharacterized protein</fullName>
    </submittedName>
</protein>
<evidence type="ECO:0000256" key="1">
    <source>
        <dbReference type="SAM" id="Phobius"/>
    </source>
</evidence>
<dbReference type="OrthoDB" id="9905811at2"/>
<keyword evidence="1" id="KW-0812">Transmembrane</keyword>
<keyword evidence="1" id="KW-0472">Membrane</keyword>
<dbReference type="Proteomes" id="UP000480425">
    <property type="component" value="Unassembled WGS sequence"/>
</dbReference>
<organism evidence="3 5">
    <name type="scientific">Segatella copri</name>
    <dbReference type="NCBI Taxonomy" id="165179"/>
    <lineage>
        <taxon>Bacteria</taxon>
        <taxon>Pseudomonadati</taxon>
        <taxon>Bacteroidota</taxon>
        <taxon>Bacteroidia</taxon>
        <taxon>Bacteroidales</taxon>
        <taxon>Prevotellaceae</taxon>
        <taxon>Segatella</taxon>
    </lineage>
</organism>
<dbReference type="AlphaFoldDB" id="A0A646FX36"/>
<feature type="transmembrane region" description="Helical" evidence="1">
    <location>
        <begin position="56"/>
        <end position="75"/>
    </location>
</feature>
<dbReference type="RefSeq" id="WP_153081888.1">
    <property type="nucleotide sequence ID" value="NZ_VZCB01000079.1"/>
</dbReference>
<evidence type="ECO:0000313" key="2">
    <source>
        <dbReference type="EMBL" id="MQN14104.1"/>
    </source>
</evidence>
<gene>
    <name evidence="3" type="ORF">F7D73_10070</name>
    <name evidence="2" type="ORF">F7D95_15195</name>
</gene>
<reference evidence="4 5" key="1">
    <citation type="submission" date="2019-09" db="EMBL/GenBank/DDBJ databases">
        <title>Distinct polysaccharide growth profiles of human intestinal Prevotella copri isolates.</title>
        <authorList>
            <person name="Fehlner-Peach H."/>
            <person name="Magnabosco C."/>
            <person name="Raghavan V."/>
            <person name="Scher J.U."/>
            <person name="Tett A."/>
            <person name="Cox L.M."/>
            <person name="Gottsegen C."/>
            <person name="Watters A."/>
            <person name="Wiltshire- Gordon J.D."/>
            <person name="Segata N."/>
            <person name="Bonneau R."/>
            <person name="Littman D.R."/>
        </authorList>
    </citation>
    <scope>NUCLEOTIDE SEQUENCE [LARGE SCALE GENOMIC DNA]</scope>
    <source>
        <strain evidence="3">IA622</strain>
        <strain evidence="5">iA622</strain>
        <strain evidence="4">iAQ1179</strain>
        <strain evidence="2">IAQ1179</strain>
    </source>
</reference>
<evidence type="ECO:0000313" key="4">
    <source>
        <dbReference type="Proteomes" id="UP000442105"/>
    </source>
</evidence>
<evidence type="ECO:0000313" key="5">
    <source>
        <dbReference type="Proteomes" id="UP000480425"/>
    </source>
</evidence>
<dbReference type="Proteomes" id="UP000442105">
    <property type="component" value="Unassembled WGS sequence"/>
</dbReference>
<accession>A0A646FX36</accession>
<keyword evidence="1" id="KW-1133">Transmembrane helix</keyword>
<comment type="caution">
    <text evidence="3">The sequence shown here is derived from an EMBL/GenBank/DDBJ whole genome shotgun (WGS) entry which is preliminary data.</text>
</comment>
<name>A0A646FX36_9BACT</name>
<sequence>MRLTTYLMKLIQTNSGASSKAFFLVSVTIIGCLLLLTIGFVLLYEVLTTNTIHTDLMGIAAVIGAIGSLFATAGITKAFGERNEPTSPGNQQSKTEE</sequence>
<feature type="transmembrane region" description="Helical" evidence="1">
    <location>
        <begin position="21"/>
        <end position="44"/>
    </location>
</feature>
<proteinExistence type="predicted"/>
<evidence type="ECO:0000313" key="3">
    <source>
        <dbReference type="EMBL" id="MQN81286.1"/>
    </source>
</evidence>
<dbReference type="PROSITE" id="PS51257">
    <property type="entry name" value="PROKAR_LIPOPROTEIN"/>
    <property type="match status" value="1"/>
</dbReference>